<feature type="signal peptide" evidence="6">
    <location>
        <begin position="1"/>
        <end position="24"/>
    </location>
</feature>
<dbReference type="InterPro" id="IPR006059">
    <property type="entry name" value="SBP"/>
</dbReference>
<proteinExistence type="predicted"/>
<keyword evidence="4" id="KW-0564">Palmitate</keyword>
<dbReference type="AlphaFoldDB" id="A0A1H9RIR3"/>
<comment type="caution">
    <text evidence="7">The sequence shown here is derived from an EMBL/GenBank/DDBJ whole genome shotgun (WGS) entry which is preliminary data.</text>
</comment>
<reference evidence="7 8" key="1">
    <citation type="submission" date="2016-10" db="EMBL/GenBank/DDBJ databases">
        <authorList>
            <person name="Varghese N."/>
            <person name="Submissions S."/>
        </authorList>
    </citation>
    <scope>NUCLEOTIDE SEQUENCE [LARGE SCALE GENOMIC DNA]</scope>
    <source>
        <strain evidence="7 8">TC-13</strain>
    </source>
</reference>
<evidence type="ECO:0000256" key="3">
    <source>
        <dbReference type="ARBA" id="ARBA00023136"/>
    </source>
</evidence>
<evidence type="ECO:0000313" key="7">
    <source>
        <dbReference type="EMBL" id="SER72518.1"/>
    </source>
</evidence>
<organism evidence="7 8">
    <name type="scientific">Lysinibacillus fusiformis</name>
    <dbReference type="NCBI Taxonomy" id="28031"/>
    <lineage>
        <taxon>Bacteria</taxon>
        <taxon>Bacillati</taxon>
        <taxon>Bacillota</taxon>
        <taxon>Bacilli</taxon>
        <taxon>Bacillales</taxon>
        <taxon>Bacillaceae</taxon>
        <taxon>Lysinibacillus</taxon>
    </lineage>
</organism>
<dbReference type="Gene3D" id="3.40.190.10">
    <property type="entry name" value="Periplasmic binding protein-like II"/>
    <property type="match status" value="2"/>
</dbReference>
<dbReference type="PANTHER" id="PTHR43649">
    <property type="entry name" value="ARABINOSE-BINDING PROTEIN-RELATED"/>
    <property type="match status" value="1"/>
</dbReference>
<keyword evidence="3" id="KW-0472">Membrane</keyword>
<gene>
    <name evidence="7" type="ORF">SAMN02787113_04427</name>
</gene>
<dbReference type="SUPFAM" id="SSF53850">
    <property type="entry name" value="Periplasmic binding protein-like II"/>
    <property type="match status" value="1"/>
</dbReference>
<keyword evidence="5" id="KW-0449">Lipoprotein</keyword>
<dbReference type="Proteomes" id="UP000199410">
    <property type="component" value="Unassembled WGS sequence"/>
</dbReference>
<dbReference type="InterPro" id="IPR050490">
    <property type="entry name" value="Bact_solute-bd_prot1"/>
</dbReference>
<keyword evidence="2 6" id="KW-0732">Signal</keyword>
<protein>
    <submittedName>
        <fullName evidence="7">Carbohydrate ABC transporter substrate-binding protein, CUT1 family</fullName>
    </submittedName>
</protein>
<dbReference type="Pfam" id="PF13416">
    <property type="entry name" value="SBP_bac_8"/>
    <property type="match status" value="1"/>
</dbReference>
<feature type="chain" id="PRO_5038828688" evidence="6">
    <location>
        <begin position="25"/>
        <end position="538"/>
    </location>
</feature>
<dbReference type="EMBL" id="FOEL01000023">
    <property type="protein sequence ID" value="SER72518.1"/>
    <property type="molecule type" value="Genomic_DNA"/>
</dbReference>
<name>A0A1H9RIR3_9BACI</name>
<sequence length="538" mass="60628">MEMKKKRVYGVVTSLMLAASLLGACSDDKATGGVKSDNIDNLNATDMPITKEKIEVDGFAAKFFASQDWNQLMLWEEYEKMSNIHINWTTVQTEVLADKKNLLLASGNYPEIFFASAFSKTDLIKYGQQGVFLPLNEYIDQYAPNFKKLLEEYPSVEQGVTMADGNIYGFPTIYDPKFSSLRVGAPWINQEWLDHLGLPSPETTDDLYKVLKAFKENDPNGNGLQDEQGWGTGYGVNQIINYLRGSFGLNKQGTMNLNLDFKEGTEEFRFVPTTDEYKQLLEYLNKLYKEGLINKDVFTTEPQKFAAEAAKGTFGILSEVDPKELFKLDGYTGAQVLEGPNGDRQYTAMSNGLGNLGMFVVTDKAKNPEAMVRWIDHLYGDEGAKMFFMGFEGVTYEENEDGTIQYIDNITNNPDGKNLDQAISDYLTWPGGYYPGIVTQKYFQGAEAKENSLNNAKQVMPYALKDEDIIPGLNFTVEENDRVSAVLTDIQTYVNEMTASFITGKESFDKWNDYKNTIEKMGLQDYMEVAQGAYDRSK</sequence>
<accession>A0A1H9RIR3</accession>
<dbReference type="PROSITE" id="PS51257">
    <property type="entry name" value="PROKAR_LIPOPROTEIN"/>
    <property type="match status" value="1"/>
</dbReference>
<evidence type="ECO:0000313" key="8">
    <source>
        <dbReference type="Proteomes" id="UP000199410"/>
    </source>
</evidence>
<evidence type="ECO:0000256" key="4">
    <source>
        <dbReference type="ARBA" id="ARBA00023139"/>
    </source>
</evidence>
<evidence type="ECO:0000256" key="5">
    <source>
        <dbReference type="ARBA" id="ARBA00023288"/>
    </source>
</evidence>
<dbReference type="PANTHER" id="PTHR43649:SF33">
    <property type="entry name" value="POLYGALACTURONAN_RHAMNOGALACTURONAN-BINDING PROTEIN YTCQ"/>
    <property type="match status" value="1"/>
</dbReference>
<evidence type="ECO:0000256" key="1">
    <source>
        <dbReference type="ARBA" id="ARBA00022475"/>
    </source>
</evidence>
<evidence type="ECO:0000256" key="2">
    <source>
        <dbReference type="ARBA" id="ARBA00022729"/>
    </source>
</evidence>
<evidence type="ECO:0000256" key="6">
    <source>
        <dbReference type="SAM" id="SignalP"/>
    </source>
</evidence>
<keyword evidence="1" id="KW-1003">Cell membrane</keyword>